<dbReference type="eggNOG" id="KOG1302">
    <property type="taxonomic scope" value="Eukaryota"/>
</dbReference>
<dbReference type="GO" id="GO:0016192">
    <property type="term" value="P:vesicle-mediated transport"/>
    <property type="evidence" value="ECO:0000318"/>
    <property type="project" value="GO_Central"/>
</dbReference>
<keyword evidence="3" id="KW-1185">Reference proteome</keyword>
<dbReference type="SUPFAM" id="SSF56815">
    <property type="entry name" value="Sec1/munc18-like (SM) proteins"/>
    <property type="match status" value="1"/>
</dbReference>
<dbReference type="Proteomes" id="UP000001542">
    <property type="component" value="Unassembled WGS sequence"/>
</dbReference>
<dbReference type="InterPro" id="IPR027482">
    <property type="entry name" value="Sec1-like_dom2"/>
</dbReference>
<dbReference type="STRING" id="5722.A2FYD3"/>
<gene>
    <name evidence="2" type="ORF">TVAG_396540</name>
</gene>
<dbReference type="GO" id="GO:0006886">
    <property type="term" value="P:intracellular protein transport"/>
    <property type="evidence" value="ECO:0000318"/>
    <property type="project" value="GO_Central"/>
</dbReference>
<sequence>MTGPNPRNLIIHPLFKNFISRITDTPTLTKSFESIKFYEPNFQFVGENYAIMLPPEIPIVKQFIADINNSKENPNIQFWFQPRLTDVVAAFLVDTDNAPASLLKTFPEENNSAEKAGRKERKNLEIYDLGIELFPLDEDCLTMNQHLSFVEGWIFRDLTLVSNCRKALDILIQKLGAYASITAIGQYSTAIARTLPSANDLNNLHLIIIDRNTDLITPCITQMNYEGLIAEYFGINCGMVQLSAESKNLFLLSSSVDPLFKTFCHLNHSELSHEIASRMNALSGALTKKGDQNFNDMVGNFRKTAQITLDNKTITDHVNIAEELYKRMTSSKYLKQSINAEADVLTGNPSLHTIVSEMLEVGGDLREEARMLCLETMLRGNVPDFPKFVQQICFNHGIQQVPYLMRLCDCGMLDKALVKWSNFVKPFRLYNPDFDKNGDEAAMSYLGYAPLSIRYVESIVKKDFPSVQKVIGDSFETYQSGTPQENGTYIVFFVGGCTHSELNSLRRLAIKGPAKFSVCTTNMFSSREFFESIGFAIPGWKPIHL</sequence>
<dbReference type="SMR" id="A2FYD3"/>
<dbReference type="VEuPathDB" id="TrichDB:TVAG_396540"/>
<evidence type="ECO:0000313" key="3">
    <source>
        <dbReference type="Proteomes" id="UP000001542"/>
    </source>
</evidence>
<dbReference type="InterPro" id="IPR036045">
    <property type="entry name" value="Sec1-like_sf"/>
</dbReference>
<name>A2FYD3_TRIV3</name>
<dbReference type="GO" id="GO:0005773">
    <property type="term" value="C:vacuole"/>
    <property type="evidence" value="ECO:0000318"/>
    <property type="project" value="GO_Central"/>
</dbReference>
<dbReference type="InParanoid" id="A2FYD3"/>
<dbReference type="VEuPathDB" id="TrichDB:TVAGG3_1080260"/>
<comment type="similarity">
    <text evidence="1">Belongs to the STXBP/unc-18/SEC1 family.</text>
</comment>
<dbReference type="Gene3D" id="3.40.50.1910">
    <property type="match status" value="2"/>
</dbReference>
<dbReference type="Pfam" id="PF00995">
    <property type="entry name" value="Sec1"/>
    <property type="match status" value="1"/>
</dbReference>
<dbReference type="AlphaFoldDB" id="A2FYD3"/>
<dbReference type="OrthoDB" id="10262287at2759"/>
<proteinExistence type="inferred from homology"/>
<dbReference type="GO" id="GO:0033263">
    <property type="term" value="C:CORVET complex"/>
    <property type="evidence" value="ECO:0000318"/>
    <property type="project" value="GO_Central"/>
</dbReference>
<dbReference type="EMBL" id="DS114139">
    <property type="protein sequence ID" value="EAX90097.1"/>
    <property type="molecule type" value="Genomic_DNA"/>
</dbReference>
<dbReference type="InterPro" id="IPR001619">
    <property type="entry name" value="Sec1-like"/>
</dbReference>
<dbReference type="PANTHER" id="PTHR11679">
    <property type="entry name" value="VESICLE PROTEIN SORTING-ASSOCIATED"/>
    <property type="match status" value="1"/>
</dbReference>
<reference evidence="2" key="1">
    <citation type="submission" date="2006-10" db="EMBL/GenBank/DDBJ databases">
        <authorList>
            <person name="Amadeo P."/>
            <person name="Zhao Q."/>
            <person name="Wortman J."/>
            <person name="Fraser-Liggett C."/>
            <person name="Carlton J."/>
        </authorList>
    </citation>
    <scope>NUCLEOTIDE SEQUENCE</scope>
    <source>
        <strain evidence="2">G3</strain>
    </source>
</reference>
<accession>A2FYD3</accession>
<reference evidence="2" key="2">
    <citation type="journal article" date="2007" name="Science">
        <title>Draft genome sequence of the sexually transmitted pathogen Trichomonas vaginalis.</title>
        <authorList>
            <person name="Carlton J.M."/>
            <person name="Hirt R.P."/>
            <person name="Silva J.C."/>
            <person name="Delcher A.L."/>
            <person name="Schatz M."/>
            <person name="Zhao Q."/>
            <person name="Wortman J.R."/>
            <person name="Bidwell S.L."/>
            <person name="Alsmark U.C.M."/>
            <person name="Besteiro S."/>
            <person name="Sicheritz-Ponten T."/>
            <person name="Noel C.J."/>
            <person name="Dacks J.B."/>
            <person name="Foster P.G."/>
            <person name="Simillion C."/>
            <person name="Van de Peer Y."/>
            <person name="Miranda-Saavedra D."/>
            <person name="Barton G.J."/>
            <person name="Westrop G.D."/>
            <person name="Mueller S."/>
            <person name="Dessi D."/>
            <person name="Fiori P.L."/>
            <person name="Ren Q."/>
            <person name="Paulsen I."/>
            <person name="Zhang H."/>
            <person name="Bastida-Corcuera F.D."/>
            <person name="Simoes-Barbosa A."/>
            <person name="Brown M.T."/>
            <person name="Hayes R.D."/>
            <person name="Mukherjee M."/>
            <person name="Okumura C.Y."/>
            <person name="Schneider R."/>
            <person name="Smith A.J."/>
            <person name="Vanacova S."/>
            <person name="Villalvazo M."/>
            <person name="Haas B.J."/>
            <person name="Pertea M."/>
            <person name="Feldblyum T.V."/>
            <person name="Utterback T.R."/>
            <person name="Shu C.L."/>
            <person name="Osoegawa K."/>
            <person name="de Jong P.J."/>
            <person name="Hrdy I."/>
            <person name="Horvathova L."/>
            <person name="Zubacova Z."/>
            <person name="Dolezal P."/>
            <person name="Malik S.B."/>
            <person name="Logsdon J.M. Jr."/>
            <person name="Henze K."/>
            <person name="Gupta A."/>
            <person name="Wang C.C."/>
            <person name="Dunne R.L."/>
            <person name="Upcroft J.A."/>
            <person name="Upcroft P."/>
            <person name="White O."/>
            <person name="Salzberg S.L."/>
            <person name="Tang P."/>
            <person name="Chiu C.-H."/>
            <person name="Lee Y.-S."/>
            <person name="Embley T.M."/>
            <person name="Coombs G.H."/>
            <person name="Mottram J.C."/>
            <person name="Tachezy J."/>
            <person name="Fraser-Liggett C.M."/>
            <person name="Johnson P.J."/>
        </authorList>
    </citation>
    <scope>NUCLEOTIDE SEQUENCE [LARGE SCALE GENOMIC DNA]</scope>
    <source>
        <strain evidence="2">G3</strain>
    </source>
</reference>
<evidence type="ECO:0000256" key="1">
    <source>
        <dbReference type="ARBA" id="ARBA00009884"/>
    </source>
</evidence>
<organism evidence="2 3">
    <name type="scientific">Trichomonas vaginalis (strain ATCC PRA-98 / G3)</name>
    <dbReference type="NCBI Taxonomy" id="412133"/>
    <lineage>
        <taxon>Eukaryota</taxon>
        <taxon>Metamonada</taxon>
        <taxon>Parabasalia</taxon>
        <taxon>Trichomonadida</taxon>
        <taxon>Trichomonadidae</taxon>
        <taxon>Trichomonas</taxon>
    </lineage>
</organism>
<evidence type="ECO:0000313" key="2">
    <source>
        <dbReference type="EMBL" id="EAX90097.1"/>
    </source>
</evidence>
<protein>
    <submittedName>
        <fullName evidence="2">Sec1 family protein</fullName>
    </submittedName>
</protein>